<dbReference type="InParanoid" id="C1GAI3"/>
<dbReference type="Gene3D" id="3.30.9.10">
    <property type="entry name" value="D-Amino Acid Oxidase, subunit A, domain 2"/>
    <property type="match status" value="1"/>
</dbReference>
<dbReference type="Pfam" id="PF01266">
    <property type="entry name" value="DAO"/>
    <property type="match status" value="1"/>
</dbReference>
<dbReference type="VEuPathDB" id="FungiDB:PADG_04269"/>
<dbReference type="eggNOG" id="ENOG502QVCU">
    <property type="taxonomic scope" value="Eukaryota"/>
</dbReference>
<reference evidence="2 3" key="1">
    <citation type="journal article" date="2011" name="PLoS Genet.">
        <title>Comparative genomic analysis of human fungal pathogens causing paracoccidioidomycosis.</title>
        <authorList>
            <person name="Desjardins C.A."/>
            <person name="Champion M.D."/>
            <person name="Holder J.W."/>
            <person name="Muszewska A."/>
            <person name="Goldberg J."/>
            <person name="Bailao A.M."/>
            <person name="Brigido M.M."/>
            <person name="Ferreira M.E."/>
            <person name="Garcia A.M."/>
            <person name="Grynberg M."/>
            <person name="Gujja S."/>
            <person name="Heiman D.I."/>
            <person name="Henn M.R."/>
            <person name="Kodira C.D."/>
            <person name="Leon-Narvaez H."/>
            <person name="Longo L.V."/>
            <person name="Ma L.J."/>
            <person name="Malavazi I."/>
            <person name="Matsuo A.L."/>
            <person name="Morais F.V."/>
            <person name="Pereira M."/>
            <person name="Rodriguez-Brito S."/>
            <person name="Sakthikumar S."/>
            <person name="Salem-Izacc S.M."/>
            <person name="Sykes S.M."/>
            <person name="Teixeira M.M."/>
            <person name="Vallejo M.C."/>
            <person name="Walter M.E."/>
            <person name="Yandava C."/>
            <person name="Young S."/>
            <person name="Zeng Q."/>
            <person name="Zucker J."/>
            <person name="Felipe M.S."/>
            <person name="Goldman G.H."/>
            <person name="Haas B.J."/>
            <person name="McEwen J.G."/>
            <person name="Nino-Vega G."/>
            <person name="Puccia R."/>
            <person name="San-Blas G."/>
            <person name="Soares C.M."/>
            <person name="Birren B.W."/>
            <person name="Cuomo C.A."/>
        </authorList>
    </citation>
    <scope>NUCLEOTIDE SEQUENCE [LARGE SCALE GENOMIC DNA]</scope>
    <source>
        <strain evidence="2 3">Pb18</strain>
    </source>
</reference>
<dbReference type="PANTHER" id="PTHR13847:SF279">
    <property type="entry name" value="FAD DEPENDENT OXIDOREDUCTASE DOMAIN-CONTAINING PROTEIN-RELATED"/>
    <property type="match status" value="1"/>
</dbReference>
<protein>
    <recommendedName>
        <fullName evidence="1">FAD dependent oxidoreductase domain-containing protein</fullName>
    </recommendedName>
</protein>
<evidence type="ECO:0000313" key="2">
    <source>
        <dbReference type="EMBL" id="EEH48185.2"/>
    </source>
</evidence>
<dbReference type="HOGENOM" id="CLU_022730_0_1_1"/>
<dbReference type="PANTHER" id="PTHR13847">
    <property type="entry name" value="SARCOSINE DEHYDROGENASE-RELATED"/>
    <property type="match status" value="1"/>
</dbReference>
<evidence type="ECO:0000313" key="3">
    <source>
        <dbReference type="Proteomes" id="UP000001628"/>
    </source>
</evidence>
<dbReference type="EMBL" id="KN275960">
    <property type="protein sequence ID" value="EEH48185.2"/>
    <property type="molecule type" value="Genomic_DNA"/>
</dbReference>
<dbReference type="InterPro" id="IPR006076">
    <property type="entry name" value="FAD-dep_OxRdtase"/>
</dbReference>
<dbReference type="OrthoDB" id="429143at2759"/>
<dbReference type="Gene3D" id="3.50.50.60">
    <property type="entry name" value="FAD/NAD(P)-binding domain"/>
    <property type="match status" value="1"/>
</dbReference>
<dbReference type="InterPro" id="IPR036188">
    <property type="entry name" value="FAD/NAD-bd_sf"/>
</dbReference>
<feature type="domain" description="FAD dependent oxidoreductase" evidence="1">
    <location>
        <begin position="64"/>
        <end position="309"/>
    </location>
</feature>
<dbReference type="AlphaFoldDB" id="C1GAI3"/>
<accession>C1GAI3</accession>
<dbReference type="KEGG" id="pbn:PADG_04269"/>
<dbReference type="Proteomes" id="UP000001628">
    <property type="component" value="Unassembled WGS sequence"/>
</dbReference>
<gene>
    <name evidence="2" type="ORF">PADG_04269</name>
</gene>
<dbReference type="STRING" id="502780.C1GAI3"/>
<name>C1GAI3_PARBD</name>
<proteinExistence type="predicted"/>
<keyword evidence="3" id="KW-1185">Reference proteome</keyword>
<evidence type="ECO:0000259" key="1">
    <source>
        <dbReference type="Pfam" id="PF01266"/>
    </source>
</evidence>
<sequence length="363" mass="40334">MVPSTAKPFPQPSVMRVSTAYHLLHDNPSPPRVLILEARQACFGATGRNGKSFKFQKCLDINTQLRDRISGVKFAKGCFHYTAAHIWPYKFVLHLLSTLTSRGSSSVNLQTNTPVTEISETPDPVTGAWTVVTKSRGSIKAKKVILATNAYTAAIAPQYADRIVPIRGICSRIVTPEKKTPPYLPNTYSLQWGAEEYDYLIPRPDGSIIVGGGRKDYVADLESWYNNTDDREPIQSAKNYFDGYMQHNIIGWEDSDAYTEQVWSGVMGFSTDLLPHVGPIPGKPNQYILAGFSGHGMPMAFLTAKGIAKMIRNDEESGDLPFEKTGIPRLYKTTRERLECDRNDILAVKFGVDKVKAGGKVWI</sequence>
<organism evidence="2 3">
    <name type="scientific">Paracoccidioides brasiliensis (strain Pb18)</name>
    <dbReference type="NCBI Taxonomy" id="502780"/>
    <lineage>
        <taxon>Eukaryota</taxon>
        <taxon>Fungi</taxon>
        <taxon>Dikarya</taxon>
        <taxon>Ascomycota</taxon>
        <taxon>Pezizomycotina</taxon>
        <taxon>Eurotiomycetes</taxon>
        <taxon>Eurotiomycetidae</taxon>
        <taxon>Onygenales</taxon>
        <taxon>Ajellomycetaceae</taxon>
        <taxon>Paracoccidioides</taxon>
    </lineage>
</organism>
<dbReference type="RefSeq" id="XP_010759394.1">
    <property type="nucleotide sequence ID" value="XM_010761092.1"/>
</dbReference>
<dbReference type="SUPFAM" id="SSF51905">
    <property type="entry name" value="FAD/NAD(P)-binding domain"/>
    <property type="match status" value="1"/>
</dbReference>
<dbReference type="GeneID" id="22583430"/>
<dbReference type="GO" id="GO:0005737">
    <property type="term" value="C:cytoplasm"/>
    <property type="evidence" value="ECO:0007669"/>
    <property type="project" value="TreeGrafter"/>
</dbReference>
<dbReference type="OMA" id="GHGMPNV"/>